<dbReference type="AlphaFoldDB" id="A0A1I0QZP5"/>
<reference evidence="3" key="1">
    <citation type="submission" date="2016-10" db="EMBL/GenBank/DDBJ databases">
        <authorList>
            <person name="Varghese N."/>
        </authorList>
    </citation>
    <scope>NUCLEOTIDE SEQUENCE [LARGE SCALE GENOMIC DNA]</scope>
    <source>
        <strain evidence="3">CGMCC 1.12284</strain>
    </source>
</reference>
<evidence type="ECO:0000313" key="2">
    <source>
        <dbReference type="EMBL" id="SEW33119.1"/>
    </source>
</evidence>
<dbReference type="EMBL" id="FOIS01000007">
    <property type="protein sequence ID" value="SEW33119.1"/>
    <property type="molecule type" value="Genomic_DNA"/>
</dbReference>
<dbReference type="Proteomes" id="UP000183275">
    <property type="component" value="Unassembled WGS sequence"/>
</dbReference>
<evidence type="ECO:0000313" key="3">
    <source>
        <dbReference type="Proteomes" id="UP000183275"/>
    </source>
</evidence>
<dbReference type="RefSeq" id="WP_049991441.1">
    <property type="nucleotide sequence ID" value="NZ_FOIS01000007.1"/>
</dbReference>
<dbReference type="InterPro" id="IPR058322">
    <property type="entry name" value="DUF8009"/>
</dbReference>
<name>A0A1I0QZP5_9EURY</name>
<feature type="domain" description="DUF8009" evidence="1">
    <location>
        <begin position="18"/>
        <end position="127"/>
    </location>
</feature>
<dbReference type="STRING" id="1202768.SAMN05216285_4207"/>
<sequence length="175" mass="20605">MAQQIAADGGDDPMNQIDDRLAKVEKITISFETFKKALKRNFLDEPDRWGRSYVLRLYPPFEAEMEAEYYESEQGVHYNDEWNEKPIHISPETIMLEETDFFSTYGGVEWPTEANTRSEFSEEEIEEGGGIEKFVEEGRRIFWEELKHSLPEEFDIGRVSHYAPHTVELEWEDVE</sequence>
<proteinExistence type="predicted"/>
<accession>A0A1I0QZP5</accession>
<protein>
    <recommendedName>
        <fullName evidence="1">DUF8009 domain-containing protein</fullName>
    </recommendedName>
</protein>
<evidence type="ECO:0000259" key="1">
    <source>
        <dbReference type="Pfam" id="PF26033"/>
    </source>
</evidence>
<organism evidence="2 3">
    <name type="scientific">Natrinema salifodinae</name>
    <dbReference type="NCBI Taxonomy" id="1202768"/>
    <lineage>
        <taxon>Archaea</taxon>
        <taxon>Methanobacteriati</taxon>
        <taxon>Methanobacteriota</taxon>
        <taxon>Stenosarchaea group</taxon>
        <taxon>Halobacteria</taxon>
        <taxon>Halobacteriales</taxon>
        <taxon>Natrialbaceae</taxon>
        <taxon>Natrinema</taxon>
    </lineage>
</organism>
<gene>
    <name evidence="2" type="ORF">SAMN05216285_4207</name>
</gene>
<keyword evidence="3" id="KW-1185">Reference proteome</keyword>
<dbReference type="Pfam" id="PF26033">
    <property type="entry name" value="DUF8009"/>
    <property type="match status" value="1"/>
</dbReference>